<gene>
    <name evidence="1" type="ORF">LY89DRAFT_691004</name>
</gene>
<protein>
    <submittedName>
        <fullName evidence="1">Uncharacterized protein</fullName>
    </submittedName>
</protein>
<dbReference type="RefSeq" id="XP_018062926.1">
    <property type="nucleotide sequence ID" value="XM_018216208.1"/>
</dbReference>
<reference evidence="1 2" key="1">
    <citation type="submission" date="2015-10" db="EMBL/GenBank/DDBJ databases">
        <title>Full genome of DAOMC 229536 Phialocephala scopiformis, a fungal endophyte of spruce producing the potent anti-insectan compound rugulosin.</title>
        <authorList>
            <consortium name="DOE Joint Genome Institute"/>
            <person name="Walker A.K."/>
            <person name="Frasz S.L."/>
            <person name="Seifert K.A."/>
            <person name="Miller J.D."/>
            <person name="Mondo S.J."/>
            <person name="Labutti K."/>
            <person name="Lipzen A."/>
            <person name="Dockter R."/>
            <person name="Kennedy M."/>
            <person name="Grigoriev I.V."/>
            <person name="Spatafora J.W."/>
        </authorList>
    </citation>
    <scope>NUCLEOTIDE SEQUENCE [LARGE SCALE GENOMIC DNA]</scope>
    <source>
        <strain evidence="1 2">CBS 120377</strain>
    </source>
</reference>
<dbReference type="InParanoid" id="A0A132B878"/>
<name>A0A132B878_MOLSC</name>
<dbReference type="Proteomes" id="UP000070700">
    <property type="component" value="Unassembled WGS sequence"/>
</dbReference>
<dbReference type="AlphaFoldDB" id="A0A132B878"/>
<organism evidence="1 2">
    <name type="scientific">Mollisia scopiformis</name>
    <name type="common">Conifer needle endophyte fungus</name>
    <name type="synonym">Phialocephala scopiformis</name>
    <dbReference type="NCBI Taxonomy" id="149040"/>
    <lineage>
        <taxon>Eukaryota</taxon>
        <taxon>Fungi</taxon>
        <taxon>Dikarya</taxon>
        <taxon>Ascomycota</taxon>
        <taxon>Pezizomycotina</taxon>
        <taxon>Leotiomycetes</taxon>
        <taxon>Helotiales</taxon>
        <taxon>Mollisiaceae</taxon>
        <taxon>Mollisia</taxon>
    </lineage>
</organism>
<dbReference type="GeneID" id="28825934"/>
<accession>A0A132B878</accession>
<keyword evidence="2" id="KW-1185">Reference proteome</keyword>
<dbReference type="KEGG" id="psco:LY89DRAFT_691004"/>
<proteinExistence type="predicted"/>
<dbReference type="EMBL" id="KQ947435">
    <property type="protein sequence ID" value="KUJ08571.1"/>
    <property type="molecule type" value="Genomic_DNA"/>
</dbReference>
<evidence type="ECO:0000313" key="2">
    <source>
        <dbReference type="Proteomes" id="UP000070700"/>
    </source>
</evidence>
<sequence length="61" mass="6920">MASQSTLRHSADPIANLYQQYMKLFRDRLKGTRIGLSLCCPCSLCFIKGQMSVPPRSAQDW</sequence>
<evidence type="ECO:0000313" key="1">
    <source>
        <dbReference type="EMBL" id="KUJ08571.1"/>
    </source>
</evidence>